<dbReference type="EMBL" id="CP093348">
    <property type="protein sequence ID" value="WOH05684.1"/>
    <property type="molecule type" value="Genomic_DNA"/>
</dbReference>
<proteinExistence type="predicted"/>
<keyword evidence="2" id="KW-0012">Acyltransferase</keyword>
<dbReference type="Proteomes" id="UP000077755">
    <property type="component" value="Chromosome 6"/>
</dbReference>
<keyword evidence="1" id="KW-0808">Transferase</keyword>
<gene>
    <name evidence="3" type="ORF">DCAR_0625104</name>
</gene>
<evidence type="ECO:0000313" key="3">
    <source>
        <dbReference type="EMBL" id="WOH05684.1"/>
    </source>
</evidence>
<reference evidence="3" key="1">
    <citation type="journal article" date="2016" name="Nat. Genet.">
        <title>A high-quality carrot genome assembly provides new insights into carotenoid accumulation and asterid genome evolution.</title>
        <authorList>
            <person name="Iorizzo M."/>
            <person name="Ellison S."/>
            <person name="Senalik D."/>
            <person name="Zeng P."/>
            <person name="Satapoomin P."/>
            <person name="Huang J."/>
            <person name="Bowman M."/>
            <person name="Iovene M."/>
            <person name="Sanseverino W."/>
            <person name="Cavagnaro P."/>
            <person name="Yildiz M."/>
            <person name="Macko-Podgorni A."/>
            <person name="Moranska E."/>
            <person name="Grzebelus E."/>
            <person name="Grzebelus D."/>
            <person name="Ashrafi H."/>
            <person name="Zheng Z."/>
            <person name="Cheng S."/>
            <person name="Spooner D."/>
            <person name="Van Deynze A."/>
            <person name="Simon P."/>
        </authorList>
    </citation>
    <scope>NUCLEOTIDE SEQUENCE</scope>
    <source>
        <tissue evidence="3">Leaf</tissue>
    </source>
</reference>
<sequence length="454" mass="49683">MVTLLENCRVSPPPNTSADKSLPLTFFDFIWVPFHPLGRVIFFDIPCSTNHFTQNIVLNLKTALSHALAHFSPFAGNLTKPTNTNSETEFQIRYVDGDSVSVTFAECTDDFNYICGNQVRDADILKPLVPRLPSGVALLQESGEKCFASPVLAIQVTVFPNHGISFGFTNSHTVSDGSSLFNFIHEWAKQATSKSDVAGSDFLSPYYDRSSLKDPLGLTTMFKGYFGGADMAEHMEENIPDQSSGDKARATFVLKQAEIEALKSLVIEKKQNFPYVSSFTVVCAYVWTCMAKTRADVVGGMEQEPLNFGIAYDCRARLDPPLPASYFGNCIFSAVPVGRRDILAGEEGLLAAAELIGTALYAKLNNKEGVLNNAHALLTTDFAGEGPGSEIGVINNTIDFGWGKPRKFEYVLEQFSISRGKDSKGDLELGFILPKNEVDVFSSIFARGLNLTLP</sequence>
<dbReference type="GO" id="GO:0016747">
    <property type="term" value="F:acyltransferase activity, transferring groups other than amino-acyl groups"/>
    <property type="evidence" value="ECO:0007669"/>
    <property type="project" value="UniProtKB-ARBA"/>
</dbReference>
<evidence type="ECO:0000313" key="4">
    <source>
        <dbReference type="Proteomes" id="UP000077755"/>
    </source>
</evidence>
<protein>
    <submittedName>
        <fullName evidence="3">Uncharacterized protein</fullName>
    </submittedName>
</protein>
<dbReference type="AlphaFoldDB" id="A0AAF0XET2"/>
<organism evidence="3 4">
    <name type="scientific">Daucus carota subsp. sativus</name>
    <name type="common">Carrot</name>
    <dbReference type="NCBI Taxonomy" id="79200"/>
    <lineage>
        <taxon>Eukaryota</taxon>
        <taxon>Viridiplantae</taxon>
        <taxon>Streptophyta</taxon>
        <taxon>Embryophyta</taxon>
        <taxon>Tracheophyta</taxon>
        <taxon>Spermatophyta</taxon>
        <taxon>Magnoliopsida</taxon>
        <taxon>eudicotyledons</taxon>
        <taxon>Gunneridae</taxon>
        <taxon>Pentapetalae</taxon>
        <taxon>asterids</taxon>
        <taxon>campanulids</taxon>
        <taxon>Apiales</taxon>
        <taxon>Apiaceae</taxon>
        <taxon>Apioideae</taxon>
        <taxon>Scandiceae</taxon>
        <taxon>Daucinae</taxon>
        <taxon>Daucus</taxon>
        <taxon>Daucus sect. Daucus</taxon>
    </lineage>
</organism>
<dbReference type="InterPro" id="IPR023213">
    <property type="entry name" value="CAT-like_dom_sf"/>
</dbReference>
<dbReference type="PANTHER" id="PTHR31625">
    <property type="match status" value="1"/>
</dbReference>
<name>A0AAF0XET2_DAUCS</name>
<accession>A0AAF0XET2</accession>
<evidence type="ECO:0000256" key="2">
    <source>
        <dbReference type="ARBA" id="ARBA00023315"/>
    </source>
</evidence>
<dbReference type="Gene3D" id="3.30.559.10">
    <property type="entry name" value="Chloramphenicol acetyltransferase-like domain"/>
    <property type="match status" value="2"/>
</dbReference>
<evidence type="ECO:0000256" key="1">
    <source>
        <dbReference type="ARBA" id="ARBA00022679"/>
    </source>
</evidence>
<reference evidence="3" key="2">
    <citation type="submission" date="2022-03" db="EMBL/GenBank/DDBJ databases">
        <title>Draft title - Genomic analysis of global carrot germplasm unveils the trajectory of domestication and the origin of high carotenoid orange carrot.</title>
        <authorList>
            <person name="Iorizzo M."/>
            <person name="Ellison S."/>
            <person name="Senalik D."/>
            <person name="Macko-Podgorni A."/>
            <person name="Grzebelus D."/>
            <person name="Bostan H."/>
            <person name="Rolling W."/>
            <person name="Curaba J."/>
            <person name="Simon P."/>
        </authorList>
    </citation>
    <scope>NUCLEOTIDE SEQUENCE</scope>
    <source>
        <tissue evidence="3">Leaf</tissue>
    </source>
</reference>
<dbReference type="Pfam" id="PF02458">
    <property type="entry name" value="Transferase"/>
    <property type="match status" value="1"/>
</dbReference>
<keyword evidence="4" id="KW-1185">Reference proteome</keyword>
<dbReference type="InterPro" id="IPR051504">
    <property type="entry name" value="Plant_metabolite_acyltrans"/>
</dbReference>